<feature type="compositionally biased region" description="Acidic residues" evidence="1">
    <location>
        <begin position="122"/>
        <end position="131"/>
    </location>
</feature>
<feature type="transmembrane region" description="Helical" evidence="2">
    <location>
        <begin position="198"/>
        <end position="223"/>
    </location>
</feature>
<keyword evidence="2" id="KW-0812">Transmembrane</keyword>
<evidence type="ECO:0000313" key="3">
    <source>
        <dbReference type="EMBL" id="EKC42471.1"/>
    </source>
</evidence>
<gene>
    <name evidence="3" type="ORF">CGI_10023129</name>
</gene>
<feature type="region of interest" description="Disordered" evidence="1">
    <location>
        <begin position="1"/>
        <end position="131"/>
    </location>
</feature>
<keyword evidence="2" id="KW-1133">Transmembrane helix</keyword>
<protein>
    <submittedName>
        <fullName evidence="3">Uncharacterized protein</fullName>
    </submittedName>
</protein>
<dbReference type="EMBL" id="JH821652">
    <property type="protein sequence ID" value="EKC42471.1"/>
    <property type="molecule type" value="Genomic_DNA"/>
</dbReference>
<feature type="compositionally biased region" description="Basic and acidic residues" evidence="1">
    <location>
        <begin position="27"/>
        <end position="51"/>
    </location>
</feature>
<accession>K1S512</accession>
<feature type="compositionally biased region" description="Polar residues" evidence="1">
    <location>
        <begin position="17"/>
        <end position="26"/>
    </location>
</feature>
<feature type="compositionally biased region" description="Polar residues" evidence="1">
    <location>
        <begin position="86"/>
        <end position="97"/>
    </location>
</feature>
<sequence length="386" mass="43726">MPPRKGSKQKTEKRTKSTQGNAINNENDIKQVKLSKDRAAEYGVNSERRNDSQTVQKPAKRKRGDDKKGNPVPKGETELCRDNKDNINLSKTPGGETSEQDEETNKKGRKRITQSSGKNDEDSSDDDSNEDSDDLFHVFVKLIGREICQNKTPAIIQFFNETKPLFVNVGTISDMRVPGLPTKAEDDDMRATIDRLRVGVAVGTILGFVAGVMVTGLLILLYTKKMQRLKNSRYSSQVDTQRKTQLHGEKAEYQYDNAHYTYCDVNDEICQRPIEPSSKSQNSEESHKYQDCNLNTYNHLNESNSNNAIRHEEYDHIRNARADSLPSDGEYRMLEPANSKQEVGILPIEKPTCDMSKPSDDNYFELENVKCQATNPDAYFVLEKDS</sequence>
<feature type="compositionally biased region" description="Basic and acidic residues" evidence="1">
    <location>
        <begin position="63"/>
        <end position="85"/>
    </location>
</feature>
<dbReference type="InParanoid" id="K1S512"/>
<dbReference type="HOGENOM" id="CLU_716210_0_0_1"/>
<reference evidence="3" key="1">
    <citation type="journal article" date="2012" name="Nature">
        <title>The oyster genome reveals stress adaptation and complexity of shell formation.</title>
        <authorList>
            <person name="Zhang G."/>
            <person name="Fang X."/>
            <person name="Guo X."/>
            <person name="Li L."/>
            <person name="Luo R."/>
            <person name="Xu F."/>
            <person name="Yang P."/>
            <person name="Zhang L."/>
            <person name="Wang X."/>
            <person name="Qi H."/>
            <person name="Xiong Z."/>
            <person name="Que H."/>
            <person name="Xie Y."/>
            <person name="Holland P.W."/>
            <person name="Paps J."/>
            <person name="Zhu Y."/>
            <person name="Wu F."/>
            <person name="Chen Y."/>
            <person name="Wang J."/>
            <person name="Peng C."/>
            <person name="Meng J."/>
            <person name="Yang L."/>
            <person name="Liu J."/>
            <person name="Wen B."/>
            <person name="Zhang N."/>
            <person name="Huang Z."/>
            <person name="Zhu Q."/>
            <person name="Feng Y."/>
            <person name="Mount A."/>
            <person name="Hedgecock D."/>
            <person name="Xu Z."/>
            <person name="Liu Y."/>
            <person name="Domazet-Loso T."/>
            <person name="Du Y."/>
            <person name="Sun X."/>
            <person name="Zhang S."/>
            <person name="Liu B."/>
            <person name="Cheng P."/>
            <person name="Jiang X."/>
            <person name="Li J."/>
            <person name="Fan D."/>
            <person name="Wang W."/>
            <person name="Fu W."/>
            <person name="Wang T."/>
            <person name="Wang B."/>
            <person name="Zhang J."/>
            <person name="Peng Z."/>
            <person name="Li Y."/>
            <person name="Li N."/>
            <person name="Wang J."/>
            <person name="Chen M."/>
            <person name="He Y."/>
            <person name="Tan F."/>
            <person name="Song X."/>
            <person name="Zheng Q."/>
            <person name="Huang R."/>
            <person name="Yang H."/>
            <person name="Du X."/>
            <person name="Chen L."/>
            <person name="Yang M."/>
            <person name="Gaffney P.M."/>
            <person name="Wang S."/>
            <person name="Luo L."/>
            <person name="She Z."/>
            <person name="Ming Y."/>
            <person name="Huang W."/>
            <person name="Zhang S."/>
            <person name="Huang B."/>
            <person name="Zhang Y."/>
            <person name="Qu T."/>
            <person name="Ni P."/>
            <person name="Miao G."/>
            <person name="Wang J."/>
            <person name="Wang Q."/>
            <person name="Steinberg C.E."/>
            <person name="Wang H."/>
            <person name="Li N."/>
            <person name="Qian L."/>
            <person name="Zhang G."/>
            <person name="Li Y."/>
            <person name="Yang H."/>
            <person name="Liu X."/>
            <person name="Wang J."/>
            <person name="Yin Y."/>
            <person name="Wang J."/>
        </authorList>
    </citation>
    <scope>NUCLEOTIDE SEQUENCE [LARGE SCALE GENOMIC DNA]</scope>
    <source>
        <strain evidence="3">05x7-T-G4-1.051#20</strain>
    </source>
</reference>
<keyword evidence="2" id="KW-0472">Membrane</keyword>
<organism evidence="3">
    <name type="scientific">Magallana gigas</name>
    <name type="common">Pacific oyster</name>
    <name type="synonym">Crassostrea gigas</name>
    <dbReference type="NCBI Taxonomy" id="29159"/>
    <lineage>
        <taxon>Eukaryota</taxon>
        <taxon>Metazoa</taxon>
        <taxon>Spiralia</taxon>
        <taxon>Lophotrochozoa</taxon>
        <taxon>Mollusca</taxon>
        <taxon>Bivalvia</taxon>
        <taxon>Autobranchia</taxon>
        <taxon>Pteriomorphia</taxon>
        <taxon>Ostreida</taxon>
        <taxon>Ostreoidea</taxon>
        <taxon>Ostreidae</taxon>
        <taxon>Magallana</taxon>
    </lineage>
</organism>
<name>K1S512_MAGGI</name>
<evidence type="ECO:0000256" key="1">
    <source>
        <dbReference type="SAM" id="MobiDB-lite"/>
    </source>
</evidence>
<evidence type="ECO:0000256" key="2">
    <source>
        <dbReference type="SAM" id="Phobius"/>
    </source>
</evidence>
<proteinExistence type="predicted"/>
<dbReference type="AlphaFoldDB" id="K1S512"/>